<dbReference type="EMBL" id="JH993001">
    <property type="protein sequence ID" value="EKX44970.1"/>
    <property type="molecule type" value="Genomic_DNA"/>
</dbReference>
<dbReference type="InterPro" id="IPR011992">
    <property type="entry name" value="EF-hand-dom_pair"/>
</dbReference>
<dbReference type="Pfam" id="PF00036">
    <property type="entry name" value="EF-hand_1"/>
    <property type="match status" value="1"/>
</dbReference>
<evidence type="ECO:0000313" key="5">
    <source>
        <dbReference type="Proteomes" id="UP000011087"/>
    </source>
</evidence>
<gene>
    <name evidence="3" type="ORF">GUITHDRAFT_109013</name>
</gene>
<name>L1JA55_GUITC</name>
<dbReference type="SUPFAM" id="SSF47473">
    <property type="entry name" value="EF-hand"/>
    <property type="match status" value="1"/>
</dbReference>
<dbReference type="HOGENOM" id="CLU_1499044_0_0_1"/>
<dbReference type="KEGG" id="gtt:GUITHDRAFT_109013"/>
<evidence type="ECO:0000256" key="1">
    <source>
        <dbReference type="ARBA" id="ARBA00022837"/>
    </source>
</evidence>
<dbReference type="InterPro" id="IPR002048">
    <property type="entry name" value="EF_hand_dom"/>
</dbReference>
<dbReference type="Gene3D" id="1.10.238.10">
    <property type="entry name" value="EF-hand"/>
    <property type="match status" value="1"/>
</dbReference>
<sequence length="180" mass="20669">MDAILAVFDRDGDGKIDFKEFQDIVGSYLLPPSTDGMSLSFQLDHRPQRPQGRRPISRSGLTTAWNNNYCQMLDDVSQETKPLLTSIMQGKFYYGDRSSPQWRRADRSRSEIDNSRMQPLMKSLLEGEFYIPKERIKTQSTSTRTNFIAQNRRKTMRSATSNSSRMRSLIRDSSLMGVAV</sequence>
<organism evidence="3">
    <name type="scientific">Guillardia theta (strain CCMP2712)</name>
    <name type="common">Cryptophyte</name>
    <dbReference type="NCBI Taxonomy" id="905079"/>
    <lineage>
        <taxon>Eukaryota</taxon>
        <taxon>Cryptophyceae</taxon>
        <taxon>Pyrenomonadales</taxon>
        <taxon>Geminigeraceae</taxon>
        <taxon>Guillardia</taxon>
    </lineage>
</organism>
<reference evidence="3 5" key="1">
    <citation type="journal article" date="2012" name="Nature">
        <title>Algal genomes reveal evolutionary mosaicism and the fate of nucleomorphs.</title>
        <authorList>
            <consortium name="DOE Joint Genome Institute"/>
            <person name="Curtis B.A."/>
            <person name="Tanifuji G."/>
            <person name="Burki F."/>
            <person name="Gruber A."/>
            <person name="Irimia M."/>
            <person name="Maruyama S."/>
            <person name="Arias M.C."/>
            <person name="Ball S.G."/>
            <person name="Gile G.H."/>
            <person name="Hirakawa Y."/>
            <person name="Hopkins J.F."/>
            <person name="Kuo A."/>
            <person name="Rensing S.A."/>
            <person name="Schmutz J."/>
            <person name="Symeonidi A."/>
            <person name="Elias M."/>
            <person name="Eveleigh R.J."/>
            <person name="Herman E.K."/>
            <person name="Klute M.J."/>
            <person name="Nakayama T."/>
            <person name="Obornik M."/>
            <person name="Reyes-Prieto A."/>
            <person name="Armbrust E.V."/>
            <person name="Aves S.J."/>
            <person name="Beiko R.G."/>
            <person name="Coutinho P."/>
            <person name="Dacks J.B."/>
            <person name="Durnford D.G."/>
            <person name="Fast N.M."/>
            <person name="Green B.R."/>
            <person name="Grisdale C.J."/>
            <person name="Hempel F."/>
            <person name="Henrissat B."/>
            <person name="Hoppner M.P."/>
            <person name="Ishida K."/>
            <person name="Kim E."/>
            <person name="Koreny L."/>
            <person name="Kroth P.G."/>
            <person name="Liu Y."/>
            <person name="Malik S.B."/>
            <person name="Maier U.G."/>
            <person name="McRose D."/>
            <person name="Mock T."/>
            <person name="Neilson J.A."/>
            <person name="Onodera N.T."/>
            <person name="Poole A.M."/>
            <person name="Pritham E.J."/>
            <person name="Richards T.A."/>
            <person name="Rocap G."/>
            <person name="Roy S.W."/>
            <person name="Sarai C."/>
            <person name="Schaack S."/>
            <person name="Shirato S."/>
            <person name="Slamovits C.H."/>
            <person name="Spencer D.F."/>
            <person name="Suzuki S."/>
            <person name="Worden A.Z."/>
            <person name="Zauner S."/>
            <person name="Barry K."/>
            <person name="Bell C."/>
            <person name="Bharti A.K."/>
            <person name="Crow J.A."/>
            <person name="Grimwood J."/>
            <person name="Kramer R."/>
            <person name="Lindquist E."/>
            <person name="Lucas S."/>
            <person name="Salamov A."/>
            <person name="McFadden G.I."/>
            <person name="Lane C.E."/>
            <person name="Keeling P.J."/>
            <person name="Gray M.W."/>
            <person name="Grigoriev I.V."/>
            <person name="Archibald J.M."/>
        </authorList>
    </citation>
    <scope>NUCLEOTIDE SEQUENCE</scope>
    <source>
        <strain evidence="3 5">CCMP2712</strain>
    </source>
</reference>
<dbReference type="InterPro" id="IPR018247">
    <property type="entry name" value="EF_Hand_1_Ca_BS"/>
</dbReference>
<dbReference type="PaxDb" id="55529-EKX44970"/>
<reference evidence="4" key="3">
    <citation type="submission" date="2016-03" db="UniProtKB">
        <authorList>
            <consortium name="EnsemblProtists"/>
        </authorList>
    </citation>
    <scope>IDENTIFICATION</scope>
</reference>
<evidence type="ECO:0000259" key="2">
    <source>
        <dbReference type="PROSITE" id="PS50222"/>
    </source>
</evidence>
<evidence type="ECO:0000313" key="4">
    <source>
        <dbReference type="EnsemblProtists" id="EKX44970"/>
    </source>
</evidence>
<dbReference type="SMART" id="SM00054">
    <property type="entry name" value="EFh"/>
    <property type="match status" value="1"/>
</dbReference>
<feature type="domain" description="EF-hand" evidence="2">
    <location>
        <begin position="1"/>
        <end position="31"/>
    </location>
</feature>
<dbReference type="RefSeq" id="XP_005831950.1">
    <property type="nucleotide sequence ID" value="XM_005831893.1"/>
</dbReference>
<dbReference type="PROSITE" id="PS50222">
    <property type="entry name" value="EF_HAND_2"/>
    <property type="match status" value="1"/>
</dbReference>
<evidence type="ECO:0000313" key="3">
    <source>
        <dbReference type="EMBL" id="EKX44970.1"/>
    </source>
</evidence>
<dbReference type="GO" id="GO:0005509">
    <property type="term" value="F:calcium ion binding"/>
    <property type="evidence" value="ECO:0007669"/>
    <property type="project" value="InterPro"/>
</dbReference>
<dbReference type="Proteomes" id="UP000011087">
    <property type="component" value="Unassembled WGS sequence"/>
</dbReference>
<keyword evidence="1" id="KW-0106">Calcium</keyword>
<protein>
    <recommendedName>
        <fullName evidence="2">EF-hand domain-containing protein</fullName>
    </recommendedName>
</protein>
<accession>L1JA55</accession>
<keyword evidence="5" id="KW-1185">Reference proteome</keyword>
<proteinExistence type="predicted"/>
<dbReference type="AlphaFoldDB" id="L1JA55"/>
<dbReference type="EnsemblProtists" id="EKX44970">
    <property type="protein sequence ID" value="EKX44970"/>
    <property type="gene ID" value="GUITHDRAFT_109013"/>
</dbReference>
<dbReference type="GeneID" id="17301731"/>
<dbReference type="PROSITE" id="PS00018">
    <property type="entry name" value="EF_HAND_1"/>
    <property type="match status" value="1"/>
</dbReference>
<reference evidence="5" key="2">
    <citation type="submission" date="2012-11" db="EMBL/GenBank/DDBJ databases">
        <authorList>
            <person name="Kuo A."/>
            <person name="Curtis B.A."/>
            <person name="Tanifuji G."/>
            <person name="Burki F."/>
            <person name="Gruber A."/>
            <person name="Irimia M."/>
            <person name="Maruyama S."/>
            <person name="Arias M.C."/>
            <person name="Ball S.G."/>
            <person name="Gile G.H."/>
            <person name="Hirakawa Y."/>
            <person name="Hopkins J.F."/>
            <person name="Rensing S.A."/>
            <person name="Schmutz J."/>
            <person name="Symeonidi A."/>
            <person name="Elias M."/>
            <person name="Eveleigh R.J."/>
            <person name="Herman E.K."/>
            <person name="Klute M.J."/>
            <person name="Nakayama T."/>
            <person name="Obornik M."/>
            <person name="Reyes-Prieto A."/>
            <person name="Armbrust E.V."/>
            <person name="Aves S.J."/>
            <person name="Beiko R.G."/>
            <person name="Coutinho P."/>
            <person name="Dacks J.B."/>
            <person name="Durnford D.G."/>
            <person name="Fast N.M."/>
            <person name="Green B.R."/>
            <person name="Grisdale C."/>
            <person name="Hempe F."/>
            <person name="Henrissat B."/>
            <person name="Hoppner M.P."/>
            <person name="Ishida K.-I."/>
            <person name="Kim E."/>
            <person name="Koreny L."/>
            <person name="Kroth P.G."/>
            <person name="Liu Y."/>
            <person name="Malik S.-B."/>
            <person name="Maier U.G."/>
            <person name="McRose D."/>
            <person name="Mock T."/>
            <person name="Neilson J.A."/>
            <person name="Onodera N.T."/>
            <person name="Poole A.M."/>
            <person name="Pritham E.J."/>
            <person name="Richards T.A."/>
            <person name="Rocap G."/>
            <person name="Roy S.W."/>
            <person name="Sarai C."/>
            <person name="Schaack S."/>
            <person name="Shirato S."/>
            <person name="Slamovits C.H."/>
            <person name="Spencer D.F."/>
            <person name="Suzuki S."/>
            <person name="Worden A.Z."/>
            <person name="Zauner S."/>
            <person name="Barry K."/>
            <person name="Bell C."/>
            <person name="Bharti A.K."/>
            <person name="Crow J.A."/>
            <person name="Grimwood J."/>
            <person name="Kramer R."/>
            <person name="Lindquist E."/>
            <person name="Lucas S."/>
            <person name="Salamov A."/>
            <person name="McFadden G.I."/>
            <person name="Lane C.E."/>
            <person name="Keeling P.J."/>
            <person name="Gray M.W."/>
            <person name="Grigoriev I.V."/>
            <person name="Archibald J.M."/>
        </authorList>
    </citation>
    <scope>NUCLEOTIDE SEQUENCE</scope>
    <source>
        <strain evidence="5">CCMP2712</strain>
    </source>
</reference>